<feature type="region of interest" description="Disordered" evidence="1">
    <location>
        <begin position="36"/>
        <end position="57"/>
    </location>
</feature>
<name>A0AA45R5K3_9PSEU</name>
<dbReference type="InterPro" id="IPR053716">
    <property type="entry name" value="Flag_assembly_chemotaxis_eff"/>
</dbReference>
<feature type="region of interest" description="Disordered" evidence="1">
    <location>
        <begin position="102"/>
        <end position="142"/>
    </location>
</feature>
<organism evidence="2 3">
    <name type="scientific">Actinosynnema pretiosum subsp. pretiosum</name>
    <dbReference type="NCBI Taxonomy" id="103721"/>
    <lineage>
        <taxon>Bacteria</taxon>
        <taxon>Bacillati</taxon>
        <taxon>Actinomycetota</taxon>
        <taxon>Actinomycetes</taxon>
        <taxon>Pseudonocardiales</taxon>
        <taxon>Pseudonocardiaceae</taxon>
        <taxon>Actinosynnema</taxon>
    </lineage>
</organism>
<gene>
    <name evidence="2" type="ORF">KCV87_08295</name>
</gene>
<feature type="compositionally biased region" description="Basic and acidic residues" evidence="1">
    <location>
        <begin position="102"/>
        <end position="121"/>
    </location>
</feature>
<evidence type="ECO:0000313" key="2">
    <source>
        <dbReference type="EMBL" id="QUF06046.1"/>
    </source>
</evidence>
<evidence type="ECO:0000313" key="3">
    <source>
        <dbReference type="Proteomes" id="UP000677152"/>
    </source>
</evidence>
<dbReference type="AlphaFoldDB" id="A0AA45R5K3"/>
<dbReference type="Gene3D" id="1.10.287.1700">
    <property type="match status" value="1"/>
</dbReference>
<dbReference type="Proteomes" id="UP000677152">
    <property type="component" value="Chromosome"/>
</dbReference>
<evidence type="ECO:0000256" key="1">
    <source>
        <dbReference type="SAM" id="MobiDB-lite"/>
    </source>
</evidence>
<dbReference type="EMBL" id="CP073249">
    <property type="protein sequence ID" value="QUF06046.1"/>
    <property type="molecule type" value="Genomic_DNA"/>
</dbReference>
<proteinExistence type="predicted"/>
<reference evidence="2" key="1">
    <citation type="submission" date="2021-04" db="EMBL/GenBank/DDBJ databases">
        <title>Genomic sequence of Actinosynnema pretiosum subsp. pretiosum ATCC 31280 (C-14919).</title>
        <authorList>
            <person name="Bai L."/>
            <person name="Wang X."/>
            <person name="Xiao Y."/>
        </authorList>
    </citation>
    <scope>NUCLEOTIDE SEQUENCE</scope>
    <source>
        <strain evidence="2">ATCC 31280</strain>
    </source>
</reference>
<accession>A0AA45R5K3</accession>
<evidence type="ECO:0008006" key="4">
    <source>
        <dbReference type="Google" id="ProtNLM"/>
    </source>
</evidence>
<sequence length="142" mass="15031">MSVGSRLAAVLRARRAQEDMARGDVAKANAEVARASAGVTRREEQLDGWSGPEGGDPTAYLASVAAGRAMAQALGAAEQVRREAEDAATGRQDVLREAATRRRTVEKLTERAADQARKDELAAAQRVVDDLWGGRTTGGGQE</sequence>
<protein>
    <recommendedName>
        <fullName evidence="4">Flagellar FliJ protein</fullName>
    </recommendedName>
</protein>